<dbReference type="AlphaFoldDB" id="A0A165JB82"/>
<gene>
    <name evidence="1" type="ORF">EXIGLDRAFT_736623</name>
</gene>
<sequence length="63" mass="7290">MSWTFVDSSSLKRTAVLPLTANNDNIDIKPISRVLPPRRTPIVRRMSRTPCEYLKRVIQLHLS</sequence>
<reference evidence="1 2" key="1">
    <citation type="journal article" date="2016" name="Mol. Biol. Evol.">
        <title>Comparative Genomics of Early-Diverging Mushroom-Forming Fungi Provides Insights into the Origins of Lignocellulose Decay Capabilities.</title>
        <authorList>
            <person name="Nagy L.G."/>
            <person name="Riley R."/>
            <person name="Tritt A."/>
            <person name="Adam C."/>
            <person name="Daum C."/>
            <person name="Floudas D."/>
            <person name="Sun H."/>
            <person name="Yadav J.S."/>
            <person name="Pangilinan J."/>
            <person name="Larsson K.H."/>
            <person name="Matsuura K."/>
            <person name="Barry K."/>
            <person name="Labutti K."/>
            <person name="Kuo R."/>
            <person name="Ohm R.A."/>
            <person name="Bhattacharya S.S."/>
            <person name="Shirouzu T."/>
            <person name="Yoshinaga Y."/>
            <person name="Martin F.M."/>
            <person name="Grigoriev I.V."/>
            <person name="Hibbett D.S."/>
        </authorList>
    </citation>
    <scope>NUCLEOTIDE SEQUENCE [LARGE SCALE GENOMIC DNA]</scope>
    <source>
        <strain evidence="1 2">HHB12029</strain>
    </source>
</reference>
<dbReference type="Proteomes" id="UP000077266">
    <property type="component" value="Unassembled WGS sequence"/>
</dbReference>
<accession>A0A165JB82</accession>
<proteinExistence type="predicted"/>
<dbReference type="EMBL" id="KV425970">
    <property type="protein sequence ID" value="KZV94598.1"/>
    <property type="molecule type" value="Genomic_DNA"/>
</dbReference>
<evidence type="ECO:0000313" key="2">
    <source>
        <dbReference type="Proteomes" id="UP000077266"/>
    </source>
</evidence>
<evidence type="ECO:0000313" key="1">
    <source>
        <dbReference type="EMBL" id="KZV94598.1"/>
    </source>
</evidence>
<protein>
    <submittedName>
        <fullName evidence="1">Uncharacterized protein</fullName>
    </submittedName>
</protein>
<dbReference type="InParanoid" id="A0A165JB82"/>
<organism evidence="1 2">
    <name type="scientific">Exidia glandulosa HHB12029</name>
    <dbReference type="NCBI Taxonomy" id="1314781"/>
    <lineage>
        <taxon>Eukaryota</taxon>
        <taxon>Fungi</taxon>
        <taxon>Dikarya</taxon>
        <taxon>Basidiomycota</taxon>
        <taxon>Agaricomycotina</taxon>
        <taxon>Agaricomycetes</taxon>
        <taxon>Auriculariales</taxon>
        <taxon>Exidiaceae</taxon>
        <taxon>Exidia</taxon>
    </lineage>
</organism>
<keyword evidence="2" id="KW-1185">Reference proteome</keyword>
<name>A0A165JB82_EXIGL</name>